<gene>
    <name evidence="12" type="ORF">D9613_005499</name>
</gene>
<evidence type="ECO:0000256" key="7">
    <source>
        <dbReference type="ARBA" id="ARBA00023136"/>
    </source>
</evidence>
<dbReference type="EMBL" id="JAACJL010000016">
    <property type="protein sequence ID" value="KAF4620019.1"/>
    <property type="molecule type" value="Genomic_DNA"/>
</dbReference>
<evidence type="ECO:0000256" key="9">
    <source>
        <dbReference type="PROSITE-ProRule" id="PRU00205"/>
    </source>
</evidence>
<dbReference type="GO" id="GO:0046513">
    <property type="term" value="P:ceramide biosynthetic process"/>
    <property type="evidence" value="ECO:0007669"/>
    <property type="project" value="InterPro"/>
</dbReference>
<comment type="similarity">
    <text evidence="2">Belongs to the sphingosine N-acyltransferase family.</text>
</comment>
<keyword evidence="13" id="KW-1185">Reference proteome</keyword>
<dbReference type="SMART" id="SM00724">
    <property type="entry name" value="TLC"/>
    <property type="match status" value="1"/>
</dbReference>
<keyword evidence="8" id="KW-0325">Glycoprotein</keyword>
<keyword evidence="5" id="KW-0256">Endoplasmic reticulum</keyword>
<feature type="domain" description="TLC" evidence="11">
    <location>
        <begin position="135"/>
        <end position="355"/>
    </location>
</feature>
<evidence type="ECO:0000256" key="3">
    <source>
        <dbReference type="ARBA" id="ARBA00022679"/>
    </source>
</evidence>
<comment type="subcellular location">
    <subcellularLocation>
        <location evidence="1">Endoplasmic reticulum membrane</location>
        <topology evidence="1">Multi-pass membrane protein</topology>
    </subcellularLocation>
</comment>
<comment type="caution">
    <text evidence="12">The sequence shown here is derived from an EMBL/GenBank/DDBJ whole genome shotgun (WGS) entry which is preliminary data.</text>
</comment>
<feature type="transmembrane region" description="Helical" evidence="10">
    <location>
        <begin position="101"/>
        <end position="122"/>
    </location>
</feature>
<dbReference type="PANTHER" id="PTHR12560">
    <property type="entry name" value="LONGEVITY ASSURANCE FACTOR 1 LAG1"/>
    <property type="match status" value="1"/>
</dbReference>
<evidence type="ECO:0000256" key="1">
    <source>
        <dbReference type="ARBA" id="ARBA00004477"/>
    </source>
</evidence>
<evidence type="ECO:0000256" key="6">
    <source>
        <dbReference type="ARBA" id="ARBA00022989"/>
    </source>
</evidence>
<dbReference type="GO" id="GO:0050291">
    <property type="term" value="F:sphingosine N-acyltransferase activity"/>
    <property type="evidence" value="ECO:0007669"/>
    <property type="project" value="InterPro"/>
</dbReference>
<dbReference type="PROSITE" id="PS50922">
    <property type="entry name" value="TLC"/>
    <property type="match status" value="1"/>
</dbReference>
<protein>
    <recommendedName>
        <fullName evidence="11">TLC domain-containing protein</fullName>
    </recommendedName>
</protein>
<feature type="transmembrane region" description="Helical" evidence="10">
    <location>
        <begin position="190"/>
        <end position="209"/>
    </location>
</feature>
<dbReference type="PANTHER" id="PTHR12560:SF11">
    <property type="entry name" value="CERAMIDE SYNTHASE LAC1-RELATED"/>
    <property type="match status" value="1"/>
</dbReference>
<keyword evidence="4 9" id="KW-0812">Transmembrane</keyword>
<keyword evidence="7 9" id="KW-0472">Membrane</keyword>
<feature type="transmembrane region" description="Helical" evidence="10">
    <location>
        <begin position="272"/>
        <end position="298"/>
    </location>
</feature>
<evidence type="ECO:0000256" key="2">
    <source>
        <dbReference type="ARBA" id="ARBA00009808"/>
    </source>
</evidence>
<proteinExistence type="inferred from homology"/>
<dbReference type="GO" id="GO:0005789">
    <property type="term" value="C:endoplasmic reticulum membrane"/>
    <property type="evidence" value="ECO:0007669"/>
    <property type="project" value="UniProtKB-SubCell"/>
</dbReference>
<dbReference type="Proteomes" id="UP000521872">
    <property type="component" value="Unassembled WGS sequence"/>
</dbReference>
<accession>A0A8H4R078</accession>
<evidence type="ECO:0000313" key="13">
    <source>
        <dbReference type="Proteomes" id="UP000521872"/>
    </source>
</evidence>
<feature type="transmembrane region" description="Helical" evidence="10">
    <location>
        <begin position="143"/>
        <end position="161"/>
    </location>
</feature>
<organism evidence="12 13">
    <name type="scientific">Agrocybe pediades</name>
    <dbReference type="NCBI Taxonomy" id="84607"/>
    <lineage>
        <taxon>Eukaryota</taxon>
        <taxon>Fungi</taxon>
        <taxon>Dikarya</taxon>
        <taxon>Basidiomycota</taxon>
        <taxon>Agaricomycotina</taxon>
        <taxon>Agaricomycetes</taxon>
        <taxon>Agaricomycetidae</taxon>
        <taxon>Agaricales</taxon>
        <taxon>Agaricineae</taxon>
        <taxon>Strophariaceae</taxon>
        <taxon>Agrocybe</taxon>
    </lineage>
</organism>
<dbReference type="InterPro" id="IPR006634">
    <property type="entry name" value="TLC-dom"/>
</dbReference>
<evidence type="ECO:0000256" key="10">
    <source>
        <dbReference type="SAM" id="Phobius"/>
    </source>
</evidence>
<dbReference type="AlphaFoldDB" id="A0A8H4R078"/>
<feature type="transmembrane region" description="Helical" evidence="10">
    <location>
        <begin position="328"/>
        <end position="345"/>
    </location>
</feature>
<sequence>MDNTPHGGANGSAPGTPAMLAASRSTRVAPLTRRALRWAVDPASAFKILIRPVMLYAVWTFLPRQVRPDIPNPFARIFLLSGYITTSSPDRPLYRKTWWDLAFLAYYSVFFAFFRTSFALNVSRPAAKYFRVRRQKIDRFCEHLYSVVYFFTFGAWGYRVMQQLPTAGFNTEEFWIGYPHWAMRAELKSYYLMQLAYWIDQSLVMLLGLEKPRRDYAAMLIHHPVTLWLVGGSYVCNHTYTGNAVFLSMDIPDAFLSFSQLLNAMQWNTAKVYAFAVFYVIWGYCRHYLNIIVLWSVWTEMPTKIPEFARTWDRKKGLYAPGWMRMQIFVPLALLQILNIYWYYLMTKILIKGFITKKVEDARSDDEGEDEAVNENTS</sequence>
<name>A0A8H4R078_9AGAR</name>
<evidence type="ECO:0000313" key="12">
    <source>
        <dbReference type="EMBL" id="KAF4620019.1"/>
    </source>
</evidence>
<evidence type="ECO:0000256" key="8">
    <source>
        <dbReference type="ARBA" id="ARBA00023180"/>
    </source>
</evidence>
<reference evidence="12 13" key="1">
    <citation type="submission" date="2019-12" db="EMBL/GenBank/DDBJ databases">
        <authorList>
            <person name="Floudas D."/>
            <person name="Bentzer J."/>
            <person name="Ahren D."/>
            <person name="Johansson T."/>
            <person name="Persson P."/>
            <person name="Tunlid A."/>
        </authorList>
    </citation>
    <scope>NUCLEOTIDE SEQUENCE [LARGE SCALE GENOMIC DNA]</scope>
    <source>
        <strain evidence="12 13">CBS 102.39</strain>
    </source>
</reference>
<dbReference type="InterPro" id="IPR016439">
    <property type="entry name" value="Lag1/Lac1-like"/>
</dbReference>
<keyword evidence="6 10" id="KW-1133">Transmembrane helix</keyword>
<evidence type="ECO:0000256" key="4">
    <source>
        <dbReference type="ARBA" id="ARBA00022692"/>
    </source>
</evidence>
<dbReference type="Pfam" id="PF03798">
    <property type="entry name" value="TRAM_LAG1_CLN8"/>
    <property type="match status" value="1"/>
</dbReference>
<evidence type="ECO:0000256" key="5">
    <source>
        <dbReference type="ARBA" id="ARBA00022824"/>
    </source>
</evidence>
<evidence type="ECO:0000259" key="11">
    <source>
        <dbReference type="PROSITE" id="PS50922"/>
    </source>
</evidence>
<keyword evidence="3" id="KW-0808">Transferase</keyword>